<dbReference type="Gene3D" id="3.30.810.10">
    <property type="entry name" value="2-Layer Sandwich"/>
    <property type="match status" value="1"/>
</dbReference>
<dbReference type="Pfam" id="PF00118">
    <property type="entry name" value="Cpn60_TCP1"/>
    <property type="match status" value="1"/>
</dbReference>
<dbReference type="PROSITE" id="PS50178">
    <property type="entry name" value="ZF_FYVE"/>
    <property type="match status" value="1"/>
</dbReference>
<dbReference type="InterPro" id="IPR017455">
    <property type="entry name" value="Znf_FYVE-rel"/>
</dbReference>
<keyword evidence="4 10" id="KW-0547">Nucleotide-binding</keyword>
<feature type="region of interest" description="Disordered" evidence="12">
    <location>
        <begin position="160"/>
        <end position="194"/>
    </location>
</feature>
<dbReference type="SUPFAM" id="SSF56104">
    <property type="entry name" value="SAICAR synthase-like"/>
    <property type="match status" value="1"/>
</dbReference>
<dbReference type="PANTHER" id="PTHR45748">
    <property type="entry name" value="1-PHOSPHATIDYLINOSITOL 3-PHOSPHATE 5-KINASE-RELATED"/>
    <property type="match status" value="1"/>
</dbReference>
<evidence type="ECO:0000256" key="4">
    <source>
        <dbReference type="ARBA" id="ARBA00022741"/>
    </source>
</evidence>
<organism evidence="15">
    <name type="scientific">Albugo laibachii Nc14</name>
    <dbReference type="NCBI Taxonomy" id="890382"/>
    <lineage>
        <taxon>Eukaryota</taxon>
        <taxon>Sar</taxon>
        <taxon>Stramenopiles</taxon>
        <taxon>Oomycota</taxon>
        <taxon>Peronosporomycetes</taxon>
        <taxon>Albuginales</taxon>
        <taxon>Albuginaceae</taxon>
        <taxon>Albugo</taxon>
    </lineage>
</organism>
<protein>
    <recommendedName>
        <fullName evidence="1">1-phosphatidylinositol-3-phosphate 5-kinase</fullName>
        <ecNumber evidence="1">2.7.1.150</ecNumber>
    </recommendedName>
</protein>
<dbReference type="GO" id="GO:0010008">
    <property type="term" value="C:endosome membrane"/>
    <property type="evidence" value="ECO:0007669"/>
    <property type="project" value="TreeGrafter"/>
</dbReference>
<keyword evidence="7" id="KW-0862">Zinc</keyword>
<dbReference type="Pfam" id="PF01363">
    <property type="entry name" value="FYVE"/>
    <property type="match status" value="1"/>
</dbReference>
<dbReference type="SMART" id="SM00330">
    <property type="entry name" value="PIPKc"/>
    <property type="match status" value="1"/>
</dbReference>
<reference evidence="15" key="2">
    <citation type="submission" date="2011-02" db="EMBL/GenBank/DDBJ databases">
        <authorList>
            <person name="MacLean D."/>
        </authorList>
    </citation>
    <scope>NUCLEOTIDE SEQUENCE</scope>
</reference>
<dbReference type="FunFam" id="3.50.7.10:FF:000007">
    <property type="entry name" value="1-phosphatidylinositol 3-phosphate 5-kinase isoform X1"/>
    <property type="match status" value="1"/>
</dbReference>
<dbReference type="EC" id="2.7.1.150" evidence="1"/>
<evidence type="ECO:0000256" key="2">
    <source>
        <dbReference type="ARBA" id="ARBA00022679"/>
    </source>
</evidence>
<evidence type="ECO:0000259" key="14">
    <source>
        <dbReference type="PROSITE" id="PS51455"/>
    </source>
</evidence>
<feature type="coiled-coil region" evidence="11">
    <location>
        <begin position="820"/>
        <end position="847"/>
    </location>
</feature>
<dbReference type="InterPro" id="IPR002498">
    <property type="entry name" value="PInositol-4-P-4/5-kinase_core"/>
</dbReference>
<dbReference type="GO" id="GO:0005524">
    <property type="term" value="F:ATP binding"/>
    <property type="evidence" value="ECO:0007669"/>
    <property type="project" value="UniProtKB-UniRule"/>
</dbReference>
<evidence type="ECO:0000256" key="7">
    <source>
        <dbReference type="ARBA" id="ARBA00022833"/>
    </source>
</evidence>
<dbReference type="Gene3D" id="3.30.40.10">
    <property type="entry name" value="Zinc/RING finger domain, C3HC4 (zinc finger)"/>
    <property type="match status" value="1"/>
</dbReference>
<evidence type="ECO:0000256" key="6">
    <source>
        <dbReference type="ARBA" id="ARBA00022777"/>
    </source>
</evidence>
<dbReference type="GO" id="GO:0046854">
    <property type="term" value="P:phosphatidylinositol phosphate biosynthetic process"/>
    <property type="evidence" value="ECO:0007669"/>
    <property type="project" value="TreeGrafter"/>
</dbReference>
<evidence type="ECO:0000256" key="3">
    <source>
        <dbReference type="ARBA" id="ARBA00022723"/>
    </source>
</evidence>
<evidence type="ECO:0000256" key="5">
    <source>
        <dbReference type="ARBA" id="ARBA00022771"/>
    </source>
</evidence>
<evidence type="ECO:0000259" key="13">
    <source>
        <dbReference type="PROSITE" id="PS50178"/>
    </source>
</evidence>
<keyword evidence="5 9" id="KW-0863">Zinc-finger</keyword>
<dbReference type="EMBL" id="FR824065">
    <property type="protein sequence ID" value="CCA16260.1"/>
    <property type="molecule type" value="Genomic_DNA"/>
</dbReference>
<keyword evidence="11" id="KW-0175">Coiled coil</keyword>
<dbReference type="GO" id="GO:0008270">
    <property type="term" value="F:zinc ion binding"/>
    <property type="evidence" value="ECO:0007669"/>
    <property type="project" value="UniProtKB-KW"/>
</dbReference>
<dbReference type="SMART" id="SM00064">
    <property type="entry name" value="FYVE"/>
    <property type="match status" value="1"/>
</dbReference>
<dbReference type="PROSITE" id="PS51455">
    <property type="entry name" value="PIPK"/>
    <property type="match status" value="1"/>
</dbReference>
<dbReference type="InterPro" id="IPR027483">
    <property type="entry name" value="PInositol-4-P-4/5-kinase_C_sf"/>
</dbReference>
<reference evidence="15" key="1">
    <citation type="journal article" date="2011" name="PLoS Biol.">
        <title>Gene gain and loss during evolution of obligate parasitism in the white rust pathogen of Arabidopsis thaliana.</title>
        <authorList>
            <person name="Kemen E."/>
            <person name="Gardiner A."/>
            <person name="Schultz-Larsen T."/>
            <person name="Kemen A.C."/>
            <person name="Balmuth A.L."/>
            <person name="Robert-Seilaniantz A."/>
            <person name="Bailey K."/>
            <person name="Holub E."/>
            <person name="Studholme D.J."/>
            <person name="Maclean D."/>
            <person name="Jones J.D."/>
        </authorList>
    </citation>
    <scope>NUCLEOTIDE SEQUENCE</scope>
</reference>
<dbReference type="HOGENOM" id="CLU_000480_1_1_1"/>
<name>F0W3N3_9STRA</name>
<gene>
    <name evidence="15" type="primary">AlNc14C13G1594</name>
    <name evidence="16" type="synonym">AlNc14C20G2039</name>
    <name evidence="15" type="ORF">ALNC14_018190</name>
    <name evidence="16" type="ORF">ALNC14_024030</name>
</gene>
<feature type="region of interest" description="Disordered" evidence="12">
    <location>
        <begin position="1343"/>
        <end position="1362"/>
    </location>
</feature>
<dbReference type="SUPFAM" id="SSF57903">
    <property type="entry name" value="FYVE/PHD zinc finger"/>
    <property type="match status" value="1"/>
</dbReference>
<dbReference type="InterPro" id="IPR027484">
    <property type="entry name" value="PInositol-4-P-5-kinase_N"/>
</dbReference>
<evidence type="ECO:0000256" key="10">
    <source>
        <dbReference type="PROSITE-ProRule" id="PRU00781"/>
    </source>
</evidence>
<dbReference type="CDD" id="cd17300">
    <property type="entry name" value="PIPKc_PIKfyve"/>
    <property type="match status" value="1"/>
</dbReference>
<keyword evidence="6 10" id="KW-0418">Kinase</keyword>
<dbReference type="SUPFAM" id="SSF52029">
    <property type="entry name" value="GroEL apical domain-like"/>
    <property type="match status" value="1"/>
</dbReference>
<dbReference type="Gene3D" id="3.50.7.10">
    <property type="entry name" value="GroEL"/>
    <property type="match status" value="1"/>
</dbReference>
<sequence>MTPLQPLSVTQYWMPDHLCKVCYDCATSFTLFRRRHHCRLCGQIFCYECSDHFVDPVPHGFTPENGLIRICNFCFRYIHAKNTTNFLDTNAADDKGRRSIVEDPEERSEISWSGTEEPARKSCVAPAVDPESAMYPRLPSPISESDDTTQEEVTGLYVSPQKDIHVTSEPVSPQADPADISKISSFSNRSEARGRDMIRRGNGRRSSTELLNALERNSSIMAEESDAFSINAFRSWSEKLHREKLDLGNAHMHYAHRRIRLNLETLFDNSDRALLNDHQIDKAEVISMLSAATFFALEHIISSLKHRNSNGSNYDNLIKVKCIPSTTSEPHSKSIWRMNAYSLQWYAGTVCRKHLCHKQMARELQNPRILLLAGGISYDRTFSTGRLTSLDTLLEQERSYMSILVGKISALRPDLIFVGRTVSRVAQEMLRDRGIAVVLNVKRSILERIARHTNARVLSSTDHVDQADPNHVIGTCKSFIARTVTPSLSTTSRTLGDTGAGCAQRGRVETYLYLDGCHPHNGCTITVSGPERIMLEMLKRSLYHILRVSYAILLEAKTLSDLYIHPEFVEQLKLSGRKGQTVACTCCHLRVNDDGNGKQPKYVQCMFAREMKLQIGDAGDLTLGNFILQEINGLDKRCPNNRCAYSMADHIKSFTAGTRTLAVSFEQVPDANASSLPSADSGKMNSSHKVGGETNLLQEADENAPPVSFWRWCQECDSLITPVTLLTSSLLYKYSLARFLMICFMKSGGAKVWMSDQLDYSQCPHTCEQHVMFFSTGRWVLRWDVWRRELLELGGLYNRPSVEQKIVDVDHVTWKLKRMYDGLIEQRQNLESALAELKTELESKVKNLSGFIDSLNDNEAIRAQCMLEMVCMHKIVHIDQMLFQDRIDGIFCDEKLLSWPLVRRLRKAYNIVKVDLYKSACRECYAFVQIQKMIKYHTSALCTSSSFSSSSFPAKFGAFLELMQAQALILRSPLVSPREGLDKFNSIAASTSDLFNEPSILPAVHSELIVENERTFMIENPLPTEILYEELNLATLTPSTVKLEVAANLSLKNTTGWGSRVFDMHRIIGDYENDRDLRIDLPAILLEGHTSLILQNQPAEYIFVDENIPITFVALVLSSKSYEEALDGWKLSIHHENTITFGENAVDEDSNSISSNWIQSAFASSKAANVFRYVMEETPIHSYVMKHILPPHQVITSTFSAWEFSCTTFFPLQFHILRDLLCKSHEDYVSSIAHVDEWDTTGGKSGASFFRSMDHRYVIKHITATEFQSFLEVAPLYFGYFGTLYCDRKSSFLAKILGLYQTSFVNKVVGHRMTQHIIVMENVIDDDTVTQLYDLKGSTRNRYSTKCDQPSDTAAASMESSDTTSTSDLQVLSAHYSVLMDGNLSEYTGGHPLGMIEEDYEVWWQSVQSDVMFLASVNVIDYSMLLGFSACKENTQTCRIVVGIIDYLRQFDLIKRMESVGKSVSMITGQASPTIIEPTQYAKRFLEAMQRYVMPVPLHAFRLGEKE</sequence>
<evidence type="ECO:0000256" key="1">
    <source>
        <dbReference type="ARBA" id="ARBA00012009"/>
    </source>
</evidence>
<accession>F0W3N3</accession>
<dbReference type="GO" id="GO:0000285">
    <property type="term" value="F:1-phosphatidylinositol-3-phosphate 5-kinase activity"/>
    <property type="evidence" value="ECO:0007669"/>
    <property type="project" value="UniProtKB-EC"/>
</dbReference>
<proteinExistence type="predicted"/>
<feature type="domain" description="FYVE-type" evidence="13">
    <location>
        <begin position="22"/>
        <end position="79"/>
    </location>
</feature>
<dbReference type="InterPro" id="IPR000306">
    <property type="entry name" value="Znf_FYVE"/>
</dbReference>
<dbReference type="InterPro" id="IPR044769">
    <property type="entry name" value="PIKfyve_PIPKc"/>
</dbReference>
<keyword evidence="3" id="KW-0479">Metal-binding</keyword>
<evidence type="ECO:0000256" key="11">
    <source>
        <dbReference type="SAM" id="Coils"/>
    </source>
</evidence>
<evidence type="ECO:0000256" key="12">
    <source>
        <dbReference type="SAM" id="MobiDB-lite"/>
    </source>
</evidence>
<evidence type="ECO:0000313" key="15">
    <source>
        <dbReference type="EMBL" id="CCA15676.1"/>
    </source>
</evidence>
<dbReference type="Gene3D" id="3.30.800.10">
    <property type="entry name" value="Phosphatidylinositol Phosphate Kinase II Beta"/>
    <property type="match status" value="1"/>
</dbReference>
<evidence type="ECO:0000256" key="9">
    <source>
        <dbReference type="PROSITE-ProRule" id="PRU00091"/>
    </source>
</evidence>
<dbReference type="EMBL" id="FR824058">
    <property type="protein sequence ID" value="CCA15676.1"/>
    <property type="molecule type" value="Genomic_DNA"/>
</dbReference>
<keyword evidence="2 10" id="KW-0808">Transferase</keyword>
<dbReference type="Pfam" id="PF01504">
    <property type="entry name" value="PIP5K"/>
    <property type="match status" value="1"/>
</dbReference>
<keyword evidence="8 10" id="KW-0067">ATP-binding</keyword>
<evidence type="ECO:0000256" key="8">
    <source>
        <dbReference type="ARBA" id="ARBA00022840"/>
    </source>
</evidence>
<evidence type="ECO:0000313" key="16">
    <source>
        <dbReference type="EMBL" id="CCA16260.1"/>
    </source>
</evidence>
<dbReference type="InterPro" id="IPR011011">
    <property type="entry name" value="Znf_FYVE_PHD"/>
</dbReference>
<dbReference type="InterPro" id="IPR002423">
    <property type="entry name" value="Cpn60/GroEL/TCP-1"/>
</dbReference>
<dbReference type="InterPro" id="IPR013083">
    <property type="entry name" value="Znf_RING/FYVE/PHD"/>
</dbReference>
<feature type="compositionally biased region" description="Low complexity" evidence="12">
    <location>
        <begin position="1351"/>
        <end position="1362"/>
    </location>
</feature>
<feature type="domain" description="PIPK" evidence="14">
    <location>
        <begin position="1141"/>
        <end position="1493"/>
    </location>
</feature>
<dbReference type="InterPro" id="IPR027409">
    <property type="entry name" value="GroEL-like_apical_dom_sf"/>
</dbReference>